<dbReference type="InterPro" id="IPR038883">
    <property type="entry name" value="AN11006-like"/>
</dbReference>
<proteinExistence type="predicted"/>
<comment type="caution">
    <text evidence="1">The sequence shown here is derived from an EMBL/GenBank/DDBJ whole genome shotgun (WGS) entry which is preliminary data.</text>
</comment>
<dbReference type="Proteomes" id="UP000015100">
    <property type="component" value="Unassembled WGS sequence"/>
</dbReference>
<accession>S8C398</accession>
<name>S8C398_DACHA</name>
<evidence type="ECO:0000313" key="2">
    <source>
        <dbReference type="Proteomes" id="UP000015100"/>
    </source>
</evidence>
<reference evidence="1 2" key="1">
    <citation type="journal article" date="2013" name="PLoS Genet.">
        <title>Genomic mechanisms accounting for the adaptation to parasitism in nematode-trapping fungi.</title>
        <authorList>
            <person name="Meerupati T."/>
            <person name="Andersson K.M."/>
            <person name="Friman E."/>
            <person name="Kumar D."/>
            <person name="Tunlid A."/>
            <person name="Ahren D."/>
        </authorList>
    </citation>
    <scope>NUCLEOTIDE SEQUENCE [LARGE SCALE GENOMIC DNA]</scope>
    <source>
        <strain evidence="1 2">CBS 200.50</strain>
    </source>
</reference>
<evidence type="ECO:0008006" key="3">
    <source>
        <dbReference type="Google" id="ProtNLM"/>
    </source>
</evidence>
<dbReference type="AlphaFoldDB" id="S8C398"/>
<dbReference type="PANTHER" id="PTHR42085">
    <property type="entry name" value="F-BOX DOMAIN-CONTAINING PROTEIN"/>
    <property type="match status" value="1"/>
</dbReference>
<gene>
    <name evidence="1" type="ORF">H072_3986</name>
</gene>
<dbReference type="PANTHER" id="PTHR42085:SF2">
    <property type="entry name" value="F-BOX DOMAIN-CONTAINING PROTEIN"/>
    <property type="match status" value="1"/>
</dbReference>
<sequence>MAGFLSLPREIRDKIYSYTVLFNDPLFTQEAIEDICRRQSPTVHTFSNFPVVDLSVLRVNKQIHEEASLVFYTQNVFSVKVVTEAYKSYNEPKQCFRARWTTPWEDIAYEFTEEGGLGHFCPGDYGGKLGNEIIQDEVKTYIYPSLRYRHLLRKIRIEVIDTCFIQNFGQQNQSPRRSICVAKRQGLKGLLRGTGLRKPTTSSNKLPLRSIFMPLACRLRCLLAACNGKVKVDIKVSSNMVENFDDLSARMYKDLVELASPFTQGYQTANIDLQIPFEEEYEFDPKYEGLKEKVLKNCNRDRRIETDGQRFEDIDVELMLHWRLLKGRLVIR</sequence>
<organism evidence="1 2">
    <name type="scientific">Dactylellina haptotyla (strain CBS 200.50)</name>
    <name type="common">Nematode-trapping fungus</name>
    <name type="synonym">Monacrosporium haptotylum</name>
    <dbReference type="NCBI Taxonomy" id="1284197"/>
    <lineage>
        <taxon>Eukaryota</taxon>
        <taxon>Fungi</taxon>
        <taxon>Dikarya</taxon>
        <taxon>Ascomycota</taxon>
        <taxon>Pezizomycotina</taxon>
        <taxon>Orbiliomycetes</taxon>
        <taxon>Orbiliales</taxon>
        <taxon>Orbiliaceae</taxon>
        <taxon>Dactylellina</taxon>
    </lineage>
</organism>
<evidence type="ECO:0000313" key="1">
    <source>
        <dbReference type="EMBL" id="EPS42162.1"/>
    </source>
</evidence>
<protein>
    <recommendedName>
        <fullName evidence="3">F-box domain-containing protein</fullName>
    </recommendedName>
</protein>
<dbReference type="OMA" id="CFRARWT"/>
<keyword evidence="2" id="KW-1185">Reference proteome</keyword>
<dbReference type="EMBL" id="AQGS01000129">
    <property type="protein sequence ID" value="EPS42162.1"/>
    <property type="molecule type" value="Genomic_DNA"/>
</dbReference>
<reference evidence="2" key="2">
    <citation type="submission" date="2013-04" db="EMBL/GenBank/DDBJ databases">
        <title>Genomic mechanisms accounting for the adaptation to parasitism in nematode-trapping fungi.</title>
        <authorList>
            <person name="Ahren D.G."/>
        </authorList>
    </citation>
    <scope>NUCLEOTIDE SEQUENCE [LARGE SCALE GENOMIC DNA]</scope>
    <source>
        <strain evidence="2">CBS 200.50</strain>
    </source>
</reference>
<dbReference type="HOGENOM" id="CLU_052359_0_0_1"/>
<dbReference type="OrthoDB" id="62952at2759"/>